<dbReference type="InterPro" id="IPR033116">
    <property type="entry name" value="TRYPSIN_SER"/>
</dbReference>
<evidence type="ECO:0000256" key="3">
    <source>
        <dbReference type="SAM" id="SignalP"/>
    </source>
</evidence>
<dbReference type="PROSITE" id="PS00134">
    <property type="entry name" value="TRYPSIN_HIS"/>
    <property type="match status" value="1"/>
</dbReference>
<evidence type="ECO:0000313" key="5">
    <source>
        <dbReference type="EMBL" id="MBD5778616.1"/>
    </source>
</evidence>
<reference evidence="5" key="1">
    <citation type="submission" date="2020-09" db="EMBL/GenBank/DDBJ databases">
        <title>Pelagicoccus enzymogenes sp. nov. with an EPS production, isolated from marine sediment.</title>
        <authorList>
            <person name="Feng X."/>
        </authorList>
    </citation>
    <scope>NUCLEOTIDE SEQUENCE</scope>
    <source>
        <strain evidence="5">NFK12</strain>
    </source>
</reference>
<name>A0A927F6K0_9BACT</name>
<sequence length="683" mass="76784">MIKARIAPLLAGLALGQIASADPIRPSIVGGDDVAAGDFPWMAAFLRPDPDASADERQFCGGALIAPNWIITAAHCVEDQTRDFEIMVGNIDLDEHYVPIFPVSIHTHPSFLGRRLSRGADLALIQIDPPLEDYPTVSINRALNRLVPGRKVTALGWGLTDYETNDDSPILKKVELNLREIDEYEDNHPAYDYFLSTESNVIDKGIYSGDSGGPLLLRDEDGHSWSIAGVTSNSVRNLEHNLNVPFFTSIAAEKDWIDTVLSSTDTVAEALPNHRRVKLFTDAEGRTYAGYKFWPFAGQRTETLRIHWRNPLSHYYKEYPYIEEGNFYDDTDGSFYFIDSDYQIAPQTASTQASLATLSIENTPNFKNPLFDVRPFETVFFKENAYGTGIRFTGLEEDKDYRVPNSYGAAIMHQNANSGKIESRSYTRFQSSPDYNYWMVDTVGHRGQSVTILPVADESFPFSEDKSFELSNSDTPYVREQTYIKLLRLDSGYLSGEAKITVLPEFDAELIVFNTHDGSTFAYADQGAENEVDELILDGSSLSGKMIGVYNFDKGVTGRFEIKVESYSSENLGFDNEQTRAITRSDRQFTSSNGDQINYERLSIRNNRNYRSFTFKVRGRFFRPGVAIFDGEGEILEFLTNRQSYEITVPVSIGENITIDVINYEKTEVENYEISVSGSSSHP</sequence>
<evidence type="ECO:0000256" key="2">
    <source>
        <dbReference type="RuleBase" id="RU363034"/>
    </source>
</evidence>
<dbReference type="PROSITE" id="PS50240">
    <property type="entry name" value="TRYPSIN_DOM"/>
    <property type="match status" value="1"/>
</dbReference>
<dbReference type="SMART" id="SM00020">
    <property type="entry name" value="Tryp_SPc"/>
    <property type="match status" value="1"/>
</dbReference>
<protein>
    <submittedName>
        <fullName evidence="5">Serine protease</fullName>
    </submittedName>
</protein>
<comment type="caution">
    <text evidence="5">The sequence shown here is derived from an EMBL/GenBank/DDBJ whole genome shotgun (WGS) entry which is preliminary data.</text>
</comment>
<dbReference type="InterPro" id="IPR001314">
    <property type="entry name" value="Peptidase_S1A"/>
</dbReference>
<feature type="signal peptide" evidence="3">
    <location>
        <begin position="1"/>
        <end position="21"/>
    </location>
</feature>
<proteinExistence type="predicted"/>
<dbReference type="Pfam" id="PF00089">
    <property type="entry name" value="Trypsin"/>
    <property type="match status" value="1"/>
</dbReference>
<evidence type="ECO:0000313" key="6">
    <source>
        <dbReference type="Proteomes" id="UP000622317"/>
    </source>
</evidence>
<keyword evidence="3" id="KW-0732">Signal</keyword>
<dbReference type="EMBL" id="JACYFG010000006">
    <property type="protein sequence ID" value="MBD5778616.1"/>
    <property type="molecule type" value="Genomic_DNA"/>
</dbReference>
<dbReference type="PANTHER" id="PTHR24256">
    <property type="entry name" value="TRYPTASE-RELATED"/>
    <property type="match status" value="1"/>
</dbReference>
<evidence type="ECO:0000259" key="4">
    <source>
        <dbReference type="PROSITE" id="PS50240"/>
    </source>
</evidence>
<dbReference type="CDD" id="cd00190">
    <property type="entry name" value="Tryp_SPc"/>
    <property type="match status" value="1"/>
</dbReference>
<dbReference type="RefSeq" id="WP_191615749.1">
    <property type="nucleotide sequence ID" value="NZ_JACYFG010000006.1"/>
</dbReference>
<dbReference type="InterPro" id="IPR051487">
    <property type="entry name" value="Ser/Thr_Proteases_Immune/Dev"/>
</dbReference>
<dbReference type="Proteomes" id="UP000622317">
    <property type="component" value="Unassembled WGS sequence"/>
</dbReference>
<feature type="chain" id="PRO_5037495840" evidence="3">
    <location>
        <begin position="22"/>
        <end position="683"/>
    </location>
</feature>
<dbReference type="Gene3D" id="2.40.10.10">
    <property type="entry name" value="Trypsin-like serine proteases"/>
    <property type="match status" value="1"/>
</dbReference>
<dbReference type="PRINTS" id="PR00722">
    <property type="entry name" value="CHYMOTRYPSIN"/>
</dbReference>
<keyword evidence="2 5" id="KW-0645">Protease</keyword>
<keyword evidence="1" id="KW-1015">Disulfide bond</keyword>
<dbReference type="AlphaFoldDB" id="A0A927F6K0"/>
<keyword evidence="6" id="KW-1185">Reference proteome</keyword>
<evidence type="ECO:0000256" key="1">
    <source>
        <dbReference type="ARBA" id="ARBA00023157"/>
    </source>
</evidence>
<dbReference type="InterPro" id="IPR018114">
    <property type="entry name" value="TRYPSIN_HIS"/>
</dbReference>
<feature type="domain" description="Peptidase S1" evidence="4">
    <location>
        <begin position="28"/>
        <end position="262"/>
    </location>
</feature>
<dbReference type="GO" id="GO:0006508">
    <property type="term" value="P:proteolysis"/>
    <property type="evidence" value="ECO:0007669"/>
    <property type="project" value="UniProtKB-KW"/>
</dbReference>
<accession>A0A927F6K0</accession>
<organism evidence="5 6">
    <name type="scientific">Pelagicoccus enzymogenes</name>
    <dbReference type="NCBI Taxonomy" id="2773457"/>
    <lineage>
        <taxon>Bacteria</taxon>
        <taxon>Pseudomonadati</taxon>
        <taxon>Verrucomicrobiota</taxon>
        <taxon>Opitutia</taxon>
        <taxon>Puniceicoccales</taxon>
        <taxon>Pelagicoccaceae</taxon>
        <taxon>Pelagicoccus</taxon>
    </lineage>
</organism>
<dbReference type="PROSITE" id="PS00135">
    <property type="entry name" value="TRYPSIN_SER"/>
    <property type="match status" value="1"/>
</dbReference>
<dbReference type="InterPro" id="IPR001254">
    <property type="entry name" value="Trypsin_dom"/>
</dbReference>
<gene>
    <name evidence="5" type="ORF">IEN85_03880</name>
</gene>
<dbReference type="InterPro" id="IPR009003">
    <property type="entry name" value="Peptidase_S1_PA"/>
</dbReference>
<dbReference type="SUPFAM" id="SSF50494">
    <property type="entry name" value="Trypsin-like serine proteases"/>
    <property type="match status" value="1"/>
</dbReference>
<dbReference type="InterPro" id="IPR043504">
    <property type="entry name" value="Peptidase_S1_PA_chymotrypsin"/>
</dbReference>
<keyword evidence="2" id="KW-0378">Hydrolase</keyword>
<dbReference type="GO" id="GO:0004252">
    <property type="term" value="F:serine-type endopeptidase activity"/>
    <property type="evidence" value="ECO:0007669"/>
    <property type="project" value="InterPro"/>
</dbReference>
<keyword evidence="2" id="KW-0720">Serine protease</keyword>